<sequence length="685" mass="78409">MTWHAKSDMLSFKVSMMTIPSYVSLQDCRIRNKQKGKNKMLSKDMIAKLMDKKKGLYCSTFIRPQSKEFRLLIKEAFASKYFSTKIIVSRLIFNKLQFTPPPLVLSRYQSKAHNLCLTACEKKIMGSNTVVGALFQEGTSQGNLPIPPKKDANGQVIVSTNPLDLDDYTDEQAAVITVNAKAKNLLYNAISGEEYEKISSCKTTKEMWDKLEVTYEGTNKVKETRINLLVQDYELFQMKDGESVEEMFSRFSKILGDLKSFGRPIKSDEQPKVIALDCQDLDKISYDELGGDLIAFEKTHLDRQIQEKKKTVAFKATVAEPENEEEEEGGEQDKNIAMLSQVVTSMMRKTRNRRRGKPNFRKGRISNEANKNDGRCYECEKFGHIQADCLELKKKLNRNMQKKKSFGAWSDEEKSDHEEIANMCFMAMNKNKDSGELGLMADNNDEEDDSRELGLMADEGIREVRTPLYSNCYELQEFVDIALTDIERVVNELRRIKRKKKDWALKLEVCEIERDMLQDEVNELQLQLNGLQKFTSHSSVKSNQTVHHKQKIHACSFCGKNDHSTNQCRNIIREERGLVTKLDRGTITFGDKSKGYVIGIGKVHLSSTCDVDEVYLVDELGYNLLSVSQLCDNDYEVRFKKHGWFIEDESGKIILSGNRDRNVYTISNLENLGDQICLTSMIDDP</sequence>
<keyword evidence="1" id="KW-1185">Reference proteome</keyword>
<evidence type="ECO:0000313" key="1">
    <source>
        <dbReference type="Proteomes" id="UP000790787"/>
    </source>
</evidence>
<protein>
    <submittedName>
        <fullName evidence="2">Uncharacterized protein LOC142178301</fullName>
    </submittedName>
</protein>
<dbReference type="Proteomes" id="UP000790787">
    <property type="component" value="Chromosome 24"/>
</dbReference>
<proteinExistence type="predicted"/>
<reference evidence="1" key="1">
    <citation type="journal article" date="2014" name="Nat. Commun.">
        <title>The tobacco genome sequence and its comparison with those of tomato and potato.</title>
        <authorList>
            <person name="Sierro N."/>
            <person name="Battey J.N."/>
            <person name="Ouadi S."/>
            <person name="Bakaher N."/>
            <person name="Bovet L."/>
            <person name="Willig A."/>
            <person name="Goepfert S."/>
            <person name="Peitsch M.C."/>
            <person name="Ivanov N.V."/>
        </authorList>
    </citation>
    <scope>NUCLEOTIDE SEQUENCE [LARGE SCALE GENOMIC DNA]</scope>
</reference>
<gene>
    <name evidence="2" type="primary">LOC142178301</name>
</gene>
<accession>A0AC58U2N1</accession>
<reference evidence="2" key="2">
    <citation type="submission" date="2025-08" db="UniProtKB">
        <authorList>
            <consortium name="RefSeq"/>
        </authorList>
    </citation>
    <scope>IDENTIFICATION</scope>
    <source>
        <tissue evidence="2">Leaf</tissue>
    </source>
</reference>
<dbReference type="RefSeq" id="XP_075103733.1">
    <property type="nucleotide sequence ID" value="XM_075247632.1"/>
</dbReference>
<name>A0AC58U2N1_TOBAC</name>
<organism evidence="1 2">
    <name type="scientific">Nicotiana tabacum</name>
    <name type="common">Common tobacco</name>
    <dbReference type="NCBI Taxonomy" id="4097"/>
    <lineage>
        <taxon>Eukaryota</taxon>
        <taxon>Viridiplantae</taxon>
        <taxon>Streptophyta</taxon>
        <taxon>Embryophyta</taxon>
        <taxon>Tracheophyta</taxon>
        <taxon>Spermatophyta</taxon>
        <taxon>Magnoliopsida</taxon>
        <taxon>eudicotyledons</taxon>
        <taxon>Gunneridae</taxon>
        <taxon>Pentapetalae</taxon>
        <taxon>asterids</taxon>
        <taxon>lamiids</taxon>
        <taxon>Solanales</taxon>
        <taxon>Solanaceae</taxon>
        <taxon>Nicotianoideae</taxon>
        <taxon>Nicotianeae</taxon>
        <taxon>Nicotiana</taxon>
    </lineage>
</organism>
<evidence type="ECO:0000313" key="2">
    <source>
        <dbReference type="RefSeq" id="XP_075103733.1"/>
    </source>
</evidence>